<keyword evidence="3" id="KW-0678">Repressor</keyword>
<evidence type="ECO:0000256" key="3">
    <source>
        <dbReference type="ARBA" id="ARBA00022491"/>
    </source>
</evidence>
<dbReference type="EMBL" id="CP003639">
    <property type="protein sequence ID" value="AFM42741.1"/>
    <property type="molecule type" value="Genomic_DNA"/>
</dbReference>
<evidence type="ECO:0000259" key="7">
    <source>
        <dbReference type="Pfam" id="PF04316"/>
    </source>
</evidence>
<feature type="domain" description="Anti-sigma-28 factor FlgM C-terminal" evidence="7">
    <location>
        <begin position="33"/>
        <end position="86"/>
    </location>
</feature>
<gene>
    <name evidence="8" type="ordered locus">Desaci_3860</name>
</gene>
<evidence type="ECO:0000256" key="4">
    <source>
        <dbReference type="ARBA" id="ARBA00022795"/>
    </source>
</evidence>
<evidence type="ECO:0000313" key="9">
    <source>
        <dbReference type="Proteomes" id="UP000002892"/>
    </source>
</evidence>
<dbReference type="OrthoDB" id="1798657at2"/>
<evidence type="ECO:0000256" key="5">
    <source>
        <dbReference type="ARBA" id="ARBA00023015"/>
    </source>
</evidence>
<dbReference type="InterPro" id="IPR007412">
    <property type="entry name" value="FlgM"/>
</dbReference>
<dbReference type="InterPro" id="IPR031316">
    <property type="entry name" value="FlgM_C"/>
</dbReference>
<evidence type="ECO:0000256" key="2">
    <source>
        <dbReference type="ARBA" id="ARBA00017823"/>
    </source>
</evidence>
<organism evidence="8 9">
    <name type="scientific">Desulfosporosinus acidiphilus (strain DSM 22704 / JCM 16185 / SJ4)</name>
    <dbReference type="NCBI Taxonomy" id="646529"/>
    <lineage>
        <taxon>Bacteria</taxon>
        <taxon>Bacillati</taxon>
        <taxon>Bacillota</taxon>
        <taxon>Clostridia</taxon>
        <taxon>Eubacteriales</taxon>
        <taxon>Desulfitobacteriaceae</taxon>
        <taxon>Desulfosporosinus</taxon>
    </lineage>
</organism>
<dbReference type="GO" id="GO:0044781">
    <property type="term" value="P:bacterial-type flagellum organization"/>
    <property type="evidence" value="ECO:0007669"/>
    <property type="project" value="UniProtKB-KW"/>
</dbReference>
<keyword evidence="5" id="KW-0805">Transcription regulation</keyword>
<dbReference type="AlphaFoldDB" id="I4DAB7"/>
<dbReference type="SUPFAM" id="SSF101498">
    <property type="entry name" value="Anti-sigma factor FlgM"/>
    <property type="match status" value="1"/>
</dbReference>
<reference evidence="8 9" key="1">
    <citation type="journal article" date="2012" name="J. Bacteriol.">
        <title>Complete genome sequences of Desulfosporosinus orientis DSM765T, Desulfosporosinus youngiae DSM17734T, Desulfosporosinus meridiei DSM13257T, and Desulfosporosinus acidiphilus DSM22704T.</title>
        <authorList>
            <person name="Pester M."/>
            <person name="Brambilla E."/>
            <person name="Alazard D."/>
            <person name="Rattei T."/>
            <person name="Weinmaier T."/>
            <person name="Han J."/>
            <person name="Lucas S."/>
            <person name="Lapidus A."/>
            <person name="Cheng J.F."/>
            <person name="Goodwin L."/>
            <person name="Pitluck S."/>
            <person name="Peters L."/>
            <person name="Ovchinnikova G."/>
            <person name="Teshima H."/>
            <person name="Detter J.C."/>
            <person name="Han C.S."/>
            <person name="Tapia R."/>
            <person name="Land M.L."/>
            <person name="Hauser L."/>
            <person name="Kyrpides N.C."/>
            <person name="Ivanova N.N."/>
            <person name="Pagani I."/>
            <person name="Huntmann M."/>
            <person name="Wei C.L."/>
            <person name="Davenport K.W."/>
            <person name="Daligault H."/>
            <person name="Chain P.S."/>
            <person name="Chen A."/>
            <person name="Mavromatis K."/>
            <person name="Markowitz V."/>
            <person name="Szeto E."/>
            <person name="Mikhailova N."/>
            <person name="Pati A."/>
            <person name="Wagner M."/>
            <person name="Woyke T."/>
            <person name="Ollivier B."/>
            <person name="Klenk H.P."/>
            <person name="Spring S."/>
            <person name="Loy A."/>
        </authorList>
    </citation>
    <scope>NUCLEOTIDE SEQUENCE [LARGE SCALE GENOMIC DNA]</scope>
    <source>
        <strain evidence="9">DSM 22704 / JCM 16185 / SJ4</strain>
    </source>
</reference>
<keyword evidence="6" id="KW-0804">Transcription</keyword>
<dbReference type="InterPro" id="IPR035890">
    <property type="entry name" value="Anti-sigma-28_factor_FlgM_sf"/>
</dbReference>
<dbReference type="STRING" id="646529.Desaci_3860"/>
<keyword evidence="9" id="KW-1185">Reference proteome</keyword>
<dbReference type="RefSeq" id="WP_014828728.1">
    <property type="nucleotide sequence ID" value="NC_018068.1"/>
</dbReference>
<name>I4DAB7_DESAJ</name>
<accession>I4DAB7</accession>
<keyword evidence="4" id="KW-1005">Bacterial flagellum biogenesis</keyword>
<protein>
    <recommendedName>
        <fullName evidence="2">Negative regulator of flagellin synthesis</fullName>
    </recommendedName>
</protein>
<dbReference type="Pfam" id="PF04316">
    <property type="entry name" value="FlgM"/>
    <property type="match status" value="1"/>
</dbReference>
<comment type="similarity">
    <text evidence="1">Belongs to the FlgM family.</text>
</comment>
<sequence length="90" mass="10039">MKIDPTFMSLVSNVQAANRLKQVTNNRSTNPTDDVAVSDKAQAFQTLLQKAIGTPDIRQDRVQALSQQIERGEFKVDAKKIAEKLLPPNF</sequence>
<dbReference type="Proteomes" id="UP000002892">
    <property type="component" value="Chromosome"/>
</dbReference>
<evidence type="ECO:0000256" key="1">
    <source>
        <dbReference type="ARBA" id="ARBA00005322"/>
    </source>
</evidence>
<dbReference type="GO" id="GO:0045892">
    <property type="term" value="P:negative regulation of DNA-templated transcription"/>
    <property type="evidence" value="ECO:0007669"/>
    <property type="project" value="InterPro"/>
</dbReference>
<evidence type="ECO:0000256" key="6">
    <source>
        <dbReference type="ARBA" id="ARBA00023163"/>
    </source>
</evidence>
<dbReference type="eggNOG" id="COG2747">
    <property type="taxonomic scope" value="Bacteria"/>
</dbReference>
<evidence type="ECO:0000313" key="8">
    <source>
        <dbReference type="EMBL" id="AFM42741.1"/>
    </source>
</evidence>
<dbReference type="NCBIfam" id="TIGR03824">
    <property type="entry name" value="FlgM_jcvi"/>
    <property type="match status" value="1"/>
</dbReference>
<dbReference type="KEGG" id="dai:Desaci_3860"/>
<proteinExistence type="inferred from homology"/>
<dbReference type="HOGENOM" id="CLU_169011_3_3_9"/>